<reference evidence="4" key="1">
    <citation type="journal article" date="2023" name="G3 (Bethesda)">
        <title>Whole genome assemblies of Zophobas morio and Tenebrio molitor.</title>
        <authorList>
            <person name="Kaur S."/>
            <person name="Stinson S.A."/>
            <person name="diCenzo G.C."/>
        </authorList>
    </citation>
    <scope>NUCLEOTIDE SEQUENCE</scope>
    <source>
        <strain evidence="4">QUZm001</strain>
    </source>
</reference>
<gene>
    <name evidence="4" type="ORF">Zmor_024263</name>
</gene>
<keyword evidence="5" id="KW-1185">Reference proteome</keyword>
<organism evidence="4 5">
    <name type="scientific">Zophobas morio</name>
    <dbReference type="NCBI Taxonomy" id="2755281"/>
    <lineage>
        <taxon>Eukaryota</taxon>
        <taxon>Metazoa</taxon>
        <taxon>Ecdysozoa</taxon>
        <taxon>Arthropoda</taxon>
        <taxon>Hexapoda</taxon>
        <taxon>Insecta</taxon>
        <taxon>Pterygota</taxon>
        <taxon>Neoptera</taxon>
        <taxon>Endopterygota</taxon>
        <taxon>Coleoptera</taxon>
        <taxon>Polyphaga</taxon>
        <taxon>Cucujiformia</taxon>
        <taxon>Tenebrionidae</taxon>
        <taxon>Zophobas</taxon>
    </lineage>
</organism>
<dbReference type="PROSITE" id="PS50003">
    <property type="entry name" value="PH_DOMAIN"/>
    <property type="match status" value="1"/>
</dbReference>
<evidence type="ECO:0000313" key="5">
    <source>
        <dbReference type="Proteomes" id="UP001168821"/>
    </source>
</evidence>
<dbReference type="SMART" id="SM00233">
    <property type="entry name" value="PH"/>
    <property type="match status" value="1"/>
</dbReference>
<evidence type="ECO:0000256" key="1">
    <source>
        <dbReference type="SAM" id="Coils"/>
    </source>
</evidence>
<dbReference type="Pfam" id="PF00169">
    <property type="entry name" value="PH"/>
    <property type="match status" value="1"/>
</dbReference>
<feature type="compositionally biased region" description="Basic and acidic residues" evidence="2">
    <location>
        <begin position="380"/>
        <end position="393"/>
    </location>
</feature>
<dbReference type="Gene3D" id="2.30.29.30">
    <property type="entry name" value="Pleckstrin-homology domain (PH domain)/Phosphotyrosine-binding domain (PTB)"/>
    <property type="match status" value="1"/>
</dbReference>
<sequence length="773" mass="88394">MDNGAQTAKVKMSGYLYLKIKKRMMSSWKNYWFVLEDRLLLYYRSKDEYEAISPCKGSINLGPPCAVKSLPSVQNGFQIETRTVTYTLKAENSDEQKKWMQIILSALNQNQNFNPDGAKRLSHFRYSLDDLIPEVEPNDSKVLHKTPFERQNTMPNPLKSPKDNNEIIQRLQKIGAHSYGGSLEAISKIATKKVASPTVVENTKGSKESVPEDSIREELEDDRELLRHKRVCGENIYERISGDSQYSNRGSFLVDNENYSVPLRKSVSVVERDVEKSPLVQSRETKSLVVENDQYGITRCVQSEEAVYSEPKVAGHTDCNKNSVIVENSFYTSTNVVNRESTDSENLYEDLDKFNPYNRPVVKVVDETSSQSSVECSKVNNDKKKEQNGDRSLKKSKSFIKRMWRKKKSKKEEKQEEEEIYEEIDPSAVEKTSVSDGNAIQMLSELHSILEKQKTKMKTPTTRPNNDQVENDSKPPTTWHFSGTKCPTLPPKTHKVPHHTVSKHSVERSLDEILEDLDKEKMESKSKVQMLIEKFSEPEGDVVLRKQDKPDFKLCRHSDELNKLLNELTKVTSAPIMTPGVTSSLVNPNLTDEEWLKLLPIRQRRLSEPDYDVPRLHTSIQLPKTESDADALPATRFFGPVLPSSLTENKQSKQEPVPSPPVSMTPDSLEVEEQQKYPTHYSYTSHDYNNYIDNQTDLKRFSQDHNQDDKIIYAMPKSYVSVATHIVNTCQNICGAPMTDECTIIYKTVKNVEVQEEIFKDSLELCNETSTEF</sequence>
<dbReference type="InterPro" id="IPR011993">
    <property type="entry name" value="PH-like_dom_sf"/>
</dbReference>
<feature type="region of interest" description="Disordered" evidence="2">
    <location>
        <begin position="643"/>
        <end position="669"/>
    </location>
</feature>
<dbReference type="InterPro" id="IPR051707">
    <property type="entry name" value="PI-Interact_SigTrans_Reg"/>
</dbReference>
<dbReference type="EMBL" id="JALNTZ010000007">
    <property type="protein sequence ID" value="KAJ3646687.1"/>
    <property type="molecule type" value="Genomic_DNA"/>
</dbReference>
<keyword evidence="1" id="KW-0175">Coiled coil</keyword>
<dbReference type="PANTHER" id="PTHR14336">
    <property type="entry name" value="TANDEM PH DOMAIN CONTAINING PROTEIN"/>
    <property type="match status" value="1"/>
</dbReference>
<feature type="coiled-coil region" evidence="1">
    <location>
        <begin position="503"/>
        <end position="534"/>
    </location>
</feature>
<feature type="region of interest" description="Disordered" evidence="2">
    <location>
        <begin position="453"/>
        <end position="478"/>
    </location>
</feature>
<accession>A0AA38M8L7</accession>
<comment type="caution">
    <text evidence="4">The sequence shown here is derived from an EMBL/GenBank/DDBJ whole genome shotgun (WGS) entry which is preliminary data.</text>
</comment>
<proteinExistence type="predicted"/>
<dbReference type="AlphaFoldDB" id="A0AA38M8L7"/>
<feature type="domain" description="PH" evidence="3">
    <location>
        <begin position="9"/>
        <end position="108"/>
    </location>
</feature>
<evidence type="ECO:0000259" key="3">
    <source>
        <dbReference type="PROSITE" id="PS50003"/>
    </source>
</evidence>
<name>A0AA38M8L7_9CUCU</name>
<dbReference type="InterPro" id="IPR001849">
    <property type="entry name" value="PH_domain"/>
</dbReference>
<dbReference type="SUPFAM" id="SSF50729">
    <property type="entry name" value="PH domain-like"/>
    <property type="match status" value="1"/>
</dbReference>
<feature type="region of interest" description="Disordered" evidence="2">
    <location>
        <begin position="373"/>
        <end position="398"/>
    </location>
</feature>
<evidence type="ECO:0000313" key="4">
    <source>
        <dbReference type="EMBL" id="KAJ3646687.1"/>
    </source>
</evidence>
<evidence type="ECO:0000256" key="2">
    <source>
        <dbReference type="SAM" id="MobiDB-lite"/>
    </source>
</evidence>
<feature type="compositionally biased region" description="Polar residues" evidence="2">
    <location>
        <begin position="458"/>
        <end position="478"/>
    </location>
</feature>
<dbReference type="Proteomes" id="UP001168821">
    <property type="component" value="Unassembled WGS sequence"/>
</dbReference>
<protein>
    <recommendedName>
        <fullName evidence="3">PH domain-containing protein</fullName>
    </recommendedName>
</protein>
<dbReference type="CDD" id="cd00821">
    <property type="entry name" value="PH"/>
    <property type="match status" value="1"/>
</dbReference>